<evidence type="ECO:0000256" key="1">
    <source>
        <dbReference type="SAM" id="MobiDB-lite"/>
    </source>
</evidence>
<evidence type="ECO:0000313" key="2">
    <source>
        <dbReference type="EMBL" id="MSS36614.1"/>
    </source>
</evidence>
<comment type="caution">
    <text evidence="2">The sequence shown here is derived from an EMBL/GenBank/DDBJ whole genome shotgun (WGS) entry which is preliminary data.</text>
</comment>
<dbReference type="AlphaFoldDB" id="A0A7X2NKL2"/>
<proteinExistence type="predicted"/>
<keyword evidence="3" id="KW-1185">Reference proteome</keyword>
<organism evidence="2 3">
    <name type="scientific">Clostridium porci</name>
    <dbReference type="NCBI Taxonomy" id="2605778"/>
    <lineage>
        <taxon>Bacteria</taxon>
        <taxon>Bacillati</taxon>
        <taxon>Bacillota</taxon>
        <taxon>Clostridia</taxon>
        <taxon>Eubacteriales</taxon>
        <taxon>Clostridiaceae</taxon>
        <taxon>Clostridium</taxon>
    </lineage>
</organism>
<gene>
    <name evidence="2" type="ORF">FYJ39_08525</name>
</gene>
<feature type="region of interest" description="Disordered" evidence="1">
    <location>
        <begin position="1"/>
        <end position="72"/>
    </location>
</feature>
<dbReference type="Pfam" id="PF25209">
    <property type="entry name" value="Phage_capsid_4"/>
    <property type="match status" value="1"/>
</dbReference>
<feature type="compositionally biased region" description="Polar residues" evidence="1">
    <location>
        <begin position="51"/>
        <end position="69"/>
    </location>
</feature>
<protein>
    <recommendedName>
        <fullName evidence="4">Mu-like prophage major head subunit gpT</fullName>
    </recommendedName>
</protein>
<name>A0A7X2NKL2_9CLOT</name>
<dbReference type="RefSeq" id="WP_154472060.1">
    <property type="nucleotide sequence ID" value="NZ_DBEWUL010000027.1"/>
</dbReference>
<dbReference type="Proteomes" id="UP000429958">
    <property type="component" value="Unassembled WGS sequence"/>
</dbReference>
<sequence length="519" mass="57643">MTVQDMIARQRQLAETARREGRNLTEEEQTEFENLQRDIDAGGQPGALNEGNPNNRNRGIESGSMNEQGNIPEIESAEQRAAIAERSRIREISGLCQRFGMDPEPYISRGDTMEQVRASVLEQLERNGAPLSARVTQDAGDKKRAAIVDGILLRQGIAVDKPAPGANDFRNATLKMIAANCLADEGEGEQRNYYMESPDEVYTALMQRSYFNPTAAFPSIMDQVIRKAYVEGHKTAPVTFDQFTTRGVLTDFKKADNYYVQGGFGEFLEVPENGELKHTLTQDEKLPQRQLKTYGRQFTMSRKAFINDDMGVITTMPNRAAKAARTTINTQVYRILTENPKIYDGKVLFGSDHKNLLAKGTGITQDAVQSMILALGGHKKAIDGSEQAIIIRPAVMIVPLGYKFAMYTLFNSATISASGDVNPLYQYRDTIRVVEDATLNAQVKSGAIPWFLAGDTNDTDFIQVDYLNGQDIPTIRRMEAPGQLGFIWDVYLDWGITVLDYRGAVKNPGAEVKSPIELA</sequence>
<dbReference type="EMBL" id="VUMD01000006">
    <property type="protein sequence ID" value="MSS36614.1"/>
    <property type="molecule type" value="Genomic_DNA"/>
</dbReference>
<evidence type="ECO:0000313" key="3">
    <source>
        <dbReference type="Proteomes" id="UP000429958"/>
    </source>
</evidence>
<feature type="compositionally biased region" description="Basic and acidic residues" evidence="1">
    <location>
        <begin position="16"/>
        <end position="25"/>
    </location>
</feature>
<evidence type="ECO:0008006" key="4">
    <source>
        <dbReference type="Google" id="ProtNLM"/>
    </source>
</evidence>
<reference evidence="2 3" key="1">
    <citation type="submission" date="2019-08" db="EMBL/GenBank/DDBJ databases">
        <title>In-depth cultivation of the pig gut microbiome towards novel bacterial diversity and tailored functional studies.</title>
        <authorList>
            <person name="Wylensek D."/>
            <person name="Hitch T.C.A."/>
            <person name="Clavel T."/>
        </authorList>
    </citation>
    <scope>NUCLEOTIDE SEQUENCE [LARGE SCALE GENOMIC DNA]</scope>
    <source>
        <strain evidence="2 3">WCA-389-WT-23D1</strain>
    </source>
</reference>
<accession>A0A7X2NKL2</accession>